<dbReference type="InterPro" id="IPR014729">
    <property type="entry name" value="Rossmann-like_a/b/a_fold"/>
</dbReference>
<feature type="domain" description="Glutamine amidotransferase type-2" evidence="16">
    <location>
        <begin position="2"/>
        <end position="188"/>
    </location>
</feature>
<dbReference type="InterPro" id="IPR006426">
    <property type="entry name" value="Asn_synth_AEB"/>
</dbReference>
<comment type="catalytic activity">
    <reaction evidence="10">
        <text>L-aspartate + L-glutamine + ATP + H2O = L-asparagine + L-glutamate + AMP + diphosphate + H(+)</text>
        <dbReference type="Rhea" id="RHEA:12228"/>
        <dbReference type="ChEBI" id="CHEBI:15377"/>
        <dbReference type="ChEBI" id="CHEBI:15378"/>
        <dbReference type="ChEBI" id="CHEBI:29985"/>
        <dbReference type="ChEBI" id="CHEBI:29991"/>
        <dbReference type="ChEBI" id="CHEBI:30616"/>
        <dbReference type="ChEBI" id="CHEBI:33019"/>
        <dbReference type="ChEBI" id="CHEBI:58048"/>
        <dbReference type="ChEBI" id="CHEBI:58359"/>
        <dbReference type="ChEBI" id="CHEBI:456215"/>
        <dbReference type="EC" id="6.3.5.4"/>
    </reaction>
</comment>
<feature type="site" description="Important for beta-aspartyl-AMP intermediate formation" evidence="14">
    <location>
        <position position="354"/>
    </location>
</feature>
<dbReference type="Pfam" id="PF00733">
    <property type="entry name" value="Asn_synthase"/>
    <property type="match status" value="2"/>
</dbReference>
<evidence type="ECO:0000256" key="7">
    <source>
        <dbReference type="ARBA" id="ARBA00022840"/>
    </source>
</evidence>
<dbReference type="PIRSF" id="PIRSF001589">
    <property type="entry name" value="Asn_synthetase_glu-h"/>
    <property type="match status" value="1"/>
</dbReference>
<keyword evidence="8 12" id="KW-0061">Asparagine biosynthesis</keyword>
<dbReference type="GO" id="GO:0005524">
    <property type="term" value="F:ATP binding"/>
    <property type="evidence" value="ECO:0007669"/>
    <property type="project" value="UniProtKB-KW"/>
</dbReference>
<evidence type="ECO:0000256" key="12">
    <source>
        <dbReference type="PIRSR" id="PIRSR001589-1"/>
    </source>
</evidence>
<dbReference type="PROSITE" id="PS51278">
    <property type="entry name" value="GATASE_TYPE_2"/>
    <property type="match status" value="1"/>
</dbReference>
<keyword evidence="12" id="KW-0315">Glutamine amidotransferase</keyword>
<dbReference type="CDD" id="cd01991">
    <property type="entry name" value="Asn_synthase_B_C"/>
    <property type="match status" value="1"/>
</dbReference>
<evidence type="ECO:0000256" key="2">
    <source>
        <dbReference type="ARBA" id="ARBA00012737"/>
    </source>
</evidence>
<dbReference type="GO" id="GO:0005829">
    <property type="term" value="C:cytosol"/>
    <property type="evidence" value="ECO:0007669"/>
    <property type="project" value="TreeGrafter"/>
</dbReference>
<dbReference type="PANTHER" id="PTHR11772:SF23">
    <property type="entry name" value="ASPARAGINE SYNTHETASE [GLUTAMINE-HYDROLYZING]"/>
    <property type="match status" value="1"/>
</dbReference>
<comment type="caution">
    <text evidence="17">The sequence shown here is derived from an EMBL/GenBank/DDBJ whole genome shotgun (WGS) entry which is preliminary data.</text>
</comment>
<evidence type="ECO:0000256" key="8">
    <source>
        <dbReference type="ARBA" id="ARBA00022888"/>
    </source>
</evidence>
<evidence type="ECO:0000313" key="18">
    <source>
        <dbReference type="Proteomes" id="UP000580250"/>
    </source>
</evidence>
<dbReference type="OrthoDB" id="409189at2759"/>
<evidence type="ECO:0000256" key="4">
    <source>
        <dbReference type="ARBA" id="ARBA00022598"/>
    </source>
</evidence>
<feature type="compositionally biased region" description="Low complexity" evidence="15">
    <location>
        <begin position="537"/>
        <end position="548"/>
    </location>
</feature>
<dbReference type="EMBL" id="CAJEWN010000002">
    <property type="protein sequence ID" value="CAD2123696.1"/>
    <property type="molecule type" value="Genomic_DNA"/>
</dbReference>
<proteinExistence type="predicted"/>
<dbReference type="InterPro" id="IPR050795">
    <property type="entry name" value="Asn_Synthetase"/>
</dbReference>
<dbReference type="InterPro" id="IPR029055">
    <property type="entry name" value="Ntn_hydrolases_N"/>
</dbReference>
<evidence type="ECO:0000313" key="17">
    <source>
        <dbReference type="EMBL" id="CAD2123696.1"/>
    </source>
</evidence>
<keyword evidence="7 11" id="KW-0067">ATP-binding</keyword>
<feature type="active site" description="For GATase activity" evidence="12">
    <location>
        <position position="2"/>
    </location>
</feature>
<feature type="binding site" evidence="13">
    <location>
        <begin position="352"/>
        <end position="353"/>
    </location>
    <ligand>
        <name>ATP</name>
        <dbReference type="ChEBI" id="CHEBI:30616"/>
    </ligand>
</feature>
<organism evidence="17 18">
    <name type="scientific">Meloidogyne enterolobii</name>
    <name type="common">Root-knot nematode worm</name>
    <name type="synonym">Meloidogyne mayaguensis</name>
    <dbReference type="NCBI Taxonomy" id="390850"/>
    <lineage>
        <taxon>Eukaryota</taxon>
        <taxon>Metazoa</taxon>
        <taxon>Ecdysozoa</taxon>
        <taxon>Nematoda</taxon>
        <taxon>Chromadorea</taxon>
        <taxon>Rhabditida</taxon>
        <taxon>Tylenchina</taxon>
        <taxon>Tylenchomorpha</taxon>
        <taxon>Tylenchoidea</taxon>
        <taxon>Meloidogynidae</taxon>
        <taxon>Meloidogyninae</taxon>
        <taxon>Meloidogyne</taxon>
    </lineage>
</organism>
<protein>
    <recommendedName>
        <fullName evidence="3">Asparagine synthetase [glutamine-hydrolyzing]</fullName>
        <ecNumber evidence="2">6.3.5.4</ecNumber>
    </recommendedName>
    <alternativeName>
        <fullName evidence="9">Glutamine-dependent asparagine synthetase</fullName>
    </alternativeName>
</protein>
<feature type="region of interest" description="Disordered" evidence="15">
    <location>
        <begin position="537"/>
        <end position="588"/>
    </location>
</feature>
<feature type="binding site" evidence="13">
    <location>
        <position position="277"/>
    </location>
    <ligand>
        <name>ATP</name>
        <dbReference type="ChEBI" id="CHEBI:30616"/>
    </ligand>
</feature>
<evidence type="ECO:0000259" key="16">
    <source>
        <dbReference type="PROSITE" id="PS51278"/>
    </source>
</evidence>
<evidence type="ECO:0000256" key="13">
    <source>
        <dbReference type="PIRSR" id="PIRSR001589-2"/>
    </source>
</evidence>
<dbReference type="AlphaFoldDB" id="A0A6V7TJ60"/>
<accession>A0A6V7TJ60</accession>
<evidence type="ECO:0000256" key="5">
    <source>
        <dbReference type="ARBA" id="ARBA00022605"/>
    </source>
</evidence>
<dbReference type="UniPathway" id="UPA00134">
    <property type="reaction ID" value="UER00195"/>
</dbReference>
<evidence type="ECO:0000256" key="1">
    <source>
        <dbReference type="ARBA" id="ARBA00005187"/>
    </source>
</evidence>
<dbReference type="GO" id="GO:0070981">
    <property type="term" value="P:L-asparagine biosynthetic process"/>
    <property type="evidence" value="ECO:0007669"/>
    <property type="project" value="UniProtKB-UniPathway"/>
</dbReference>
<gene>
    <name evidence="17" type="ORF">MENT_LOCUS575</name>
</gene>
<dbReference type="SUPFAM" id="SSF52402">
    <property type="entry name" value="Adenine nucleotide alpha hydrolases-like"/>
    <property type="match status" value="1"/>
</dbReference>
<evidence type="ECO:0000256" key="3">
    <source>
        <dbReference type="ARBA" id="ARBA00021389"/>
    </source>
</evidence>
<evidence type="ECO:0000256" key="15">
    <source>
        <dbReference type="SAM" id="MobiDB-lite"/>
    </source>
</evidence>
<dbReference type="Proteomes" id="UP000580250">
    <property type="component" value="Unassembled WGS sequence"/>
</dbReference>
<keyword evidence="4" id="KW-0436">Ligase</keyword>
<feature type="binding site" evidence="13">
    <location>
        <position position="101"/>
    </location>
    <ligand>
        <name>L-glutamine</name>
        <dbReference type="ChEBI" id="CHEBI:58359"/>
    </ligand>
</feature>
<dbReference type="InterPro" id="IPR001962">
    <property type="entry name" value="Asn_synthase"/>
</dbReference>
<name>A0A6V7TJ60_MELEN</name>
<feature type="compositionally biased region" description="Low complexity" evidence="15">
    <location>
        <begin position="558"/>
        <end position="573"/>
    </location>
</feature>
<reference evidence="17 18" key="1">
    <citation type="submission" date="2020-08" db="EMBL/GenBank/DDBJ databases">
        <authorList>
            <person name="Koutsovoulos G."/>
            <person name="Danchin GJ E."/>
        </authorList>
    </citation>
    <scope>NUCLEOTIDE SEQUENCE [LARGE SCALE GENOMIC DNA]</scope>
</reference>
<dbReference type="Gene3D" id="3.40.50.620">
    <property type="entry name" value="HUPs"/>
    <property type="match status" value="1"/>
</dbReference>
<dbReference type="InterPro" id="IPR017932">
    <property type="entry name" value="GATase_2_dom"/>
</dbReference>
<comment type="pathway">
    <text evidence="1">Amino-acid biosynthesis; L-asparagine biosynthesis; L-asparagine from L-aspartate (L-Gln route): step 1/1.</text>
</comment>
<dbReference type="Gene3D" id="3.60.20.10">
    <property type="entry name" value="Glutamine Phosphoribosylpyrophosphate, subunit 1, domain 1"/>
    <property type="match status" value="1"/>
</dbReference>
<evidence type="ECO:0000256" key="14">
    <source>
        <dbReference type="PIRSR" id="PIRSR001589-3"/>
    </source>
</evidence>
<dbReference type="GO" id="GO:0004066">
    <property type="term" value="F:asparagine synthase (glutamine-hydrolyzing) activity"/>
    <property type="evidence" value="ECO:0007669"/>
    <property type="project" value="UniProtKB-EC"/>
</dbReference>
<keyword evidence="5 12" id="KW-0028">Amino-acid biosynthesis</keyword>
<dbReference type="PANTHER" id="PTHR11772">
    <property type="entry name" value="ASPARAGINE SYNTHETASE"/>
    <property type="match status" value="1"/>
</dbReference>
<dbReference type="EC" id="6.3.5.4" evidence="2"/>
<dbReference type="FunFam" id="3.40.50.620:FF:000263">
    <property type="entry name" value="Asparagine synthetase"/>
    <property type="match status" value="1"/>
</dbReference>
<sequence>MCGIWAVLGEEYQPTKHQTEFLRIAGRGPDLAVIQRVAPNVWLGFHWLSIIQSNNSKINTSTQPICAQDLSVVCNGEIYNHLILKRQSSLDNSLVRNGGSDCSAIIHSFLENGRDLRHCCSSLDGVFAFIMSDNNFVYVGRDPLGIRPLFYGINGRSLFFGSELKSIEKLCDQISFFPPGCCAKIPLKNIQNNLTDWKLEINSYWKIGNPAIEINIGIVDAQTAIRQLLVEAVHKRLMGERQFGFMLSGGLDSSLIAALATQQLIASGRSLPIAFSVGFSDSADLENARIVANYLRIPHRVLVINPQQCIEIIPEVIYALETFDPLVVRCGIPHFILCRYISNNSNVKVLLSGEGADELFGSYSYMQRAPTALLLHQEVLRRLKLLHQYDVLRCDRCTSPHGLEIRVPFLDKKFVSFISRLQPSFKLISGKIEKYILRKTFKDLLPPKVLWRSKEGFSEALGKMDIGELLEKTAELLISDIKFDERKKLFPFQTPETKEEFWYRSLFEQKFEINKLERNLIHTKVYRSAAWQQNKNNNFEESNSLSESSGDEGKENKNLIGNLKNNKLNIPNEGKGHIRRRSTGSIKL</sequence>
<dbReference type="Pfam" id="PF13537">
    <property type="entry name" value="GATase_7"/>
    <property type="match status" value="1"/>
</dbReference>
<evidence type="ECO:0000256" key="6">
    <source>
        <dbReference type="ARBA" id="ARBA00022741"/>
    </source>
</evidence>
<keyword evidence="6 11" id="KW-0547">Nucleotide-binding</keyword>
<evidence type="ECO:0000256" key="11">
    <source>
        <dbReference type="PIRNR" id="PIRNR001589"/>
    </source>
</evidence>
<dbReference type="SUPFAM" id="SSF56235">
    <property type="entry name" value="N-terminal nucleophile aminohydrolases (Ntn hydrolases)"/>
    <property type="match status" value="1"/>
</dbReference>
<evidence type="ECO:0000256" key="9">
    <source>
        <dbReference type="ARBA" id="ARBA00030234"/>
    </source>
</evidence>
<evidence type="ECO:0000256" key="10">
    <source>
        <dbReference type="ARBA" id="ARBA00048741"/>
    </source>
</evidence>